<organism evidence="2">
    <name type="scientific">Ajellomyces capsulatus (strain H88)</name>
    <name type="common">Darling's disease fungus</name>
    <name type="synonym">Histoplasma capsulatum</name>
    <dbReference type="NCBI Taxonomy" id="544711"/>
    <lineage>
        <taxon>Eukaryota</taxon>
        <taxon>Fungi</taxon>
        <taxon>Dikarya</taxon>
        <taxon>Ascomycota</taxon>
        <taxon>Pezizomycotina</taxon>
        <taxon>Eurotiomycetes</taxon>
        <taxon>Eurotiomycetidae</taxon>
        <taxon>Onygenales</taxon>
        <taxon>Ajellomycetaceae</taxon>
        <taxon>Histoplasma</taxon>
    </lineage>
</organism>
<proteinExistence type="predicted"/>
<sequence length="158" mass="17491">MAAKNSGLLPTTSVSGRELKYIYKVQPRGSCDSEVVPTSTPRESKLRPDCKFMAPFMMRNLSAPHSCHWALYVPEGGQKESKIRAREAAIIRRIAVHLFIQIIDYSKIPSLTTGILTSRDEASIPQDDCETYKLAEAYSDRYGAGHNGGNVAWSLQDG</sequence>
<protein>
    <submittedName>
        <fullName evidence="1">Predicted protein</fullName>
    </submittedName>
</protein>
<evidence type="ECO:0000313" key="1">
    <source>
        <dbReference type="EMBL" id="EGC49132.1"/>
    </source>
</evidence>
<dbReference type="EMBL" id="DS990642">
    <property type="protein sequence ID" value="EGC49132.1"/>
    <property type="molecule type" value="Genomic_DNA"/>
</dbReference>
<name>F0UTA5_AJEC8</name>
<evidence type="ECO:0000313" key="2">
    <source>
        <dbReference type="Proteomes" id="UP000008142"/>
    </source>
</evidence>
<reference evidence="2" key="1">
    <citation type="submission" date="2008-07" db="EMBL/GenBank/DDBJ databases">
        <title>Annotation of Ajellomyces capsulatus strain H88.</title>
        <authorList>
            <person name="Champion M."/>
            <person name="Cuomo C."/>
            <person name="Ma L.-J."/>
            <person name="Henn M.R."/>
            <person name="Sil A."/>
            <person name="Goldman B."/>
            <person name="Young S.K."/>
            <person name="Kodira C.D."/>
            <person name="Zeng Q."/>
            <person name="Koehrsen M."/>
            <person name="Alvarado L."/>
            <person name="Berlin A."/>
            <person name="Borenstein D."/>
            <person name="Chen Z."/>
            <person name="Engels R."/>
            <person name="Freedman E."/>
            <person name="Gellesch M."/>
            <person name="Goldberg J."/>
            <person name="Griggs A."/>
            <person name="Gujja S."/>
            <person name="Heiman D."/>
            <person name="Hepburn T."/>
            <person name="Howarth C."/>
            <person name="Jen D."/>
            <person name="Larson L."/>
            <person name="Lewis B."/>
            <person name="Mehta T."/>
            <person name="Park D."/>
            <person name="Pearson M."/>
            <person name="Roberts A."/>
            <person name="Saif S."/>
            <person name="Shea T."/>
            <person name="Shenoy N."/>
            <person name="Sisk P."/>
            <person name="Stolte C."/>
            <person name="Sykes S."/>
            <person name="Walk T."/>
            <person name="White J."/>
            <person name="Yandava C."/>
            <person name="Klein B."/>
            <person name="McEwen J.G."/>
            <person name="Puccia R."/>
            <person name="Goldman G.H."/>
            <person name="Felipe M.S."/>
            <person name="Nino-Vega G."/>
            <person name="San-Blas G."/>
            <person name="Taylor J."/>
            <person name="Mendoza L."/>
            <person name="Galagan J."/>
            <person name="Nusbaum C."/>
            <person name="Birren B."/>
        </authorList>
    </citation>
    <scope>NUCLEOTIDE SEQUENCE [LARGE SCALE GENOMIC DNA]</scope>
    <source>
        <strain evidence="2">H88</strain>
    </source>
</reference>
<gene>
    <name evidence="1" type="ORF">HCEG_08347</name>
</gene>
<dbReference type="AlphaFoldDB" id="F0UTA5"/>
<accession>F0UTA5</accession>
<dbReference type="HOGENOM" id="CLU_1668882_0_0_1"/>
<dbReference type="Proteomes" id="UP000008142">
    <property type="component" value="Unassembled WGS sequence"/>
</dbReference>